<dbReference type="Proteomes" id="UP000594480">
    <property type="component" value="Chromosome"/>
</dbReference>
<protein>
    <submittedName>
        <fullName evidence="1">Uncharacterized protein</fullName>
    </submittedName>
</protein>
<keyword evidence="2" id="KW-1185">Reference proteome</keyword>
<accession>A0A7S8MWT1</accession>
<dbReference type="EMBL" id="CP064760">
    <property type="protein sequence ID" value="QPE04153.1"/>
    <property type="molecule type" value="Genomic_DNA"/>
</dbReference>
<proteinExistence type="predicted"/>
<reference evidence="1 2" key="1">
    <citation type="submission" date="2020-11" db="EMBL/GenBank/DDBJ databases">
        <title>Amino acid is mineralized and recycled by bacteria in oceanic microbiome.</title>
        <authorList>
            <person name="Zheng L.Y."/>
        </authorList>
    </citation>
    <scope>NUCLEOTIDE SEQUENCE [LARGE SCALE GENOMIC DNA]</scope>
    <source>
        <strain evidence="1 2">A32-1</strain>
    </source>
</reference>
<dbReference type="KEGG" id="msf:IT882_13225"/>
<dbReference type="AlphaFoldDB" id="A0A7S8MWT1"/>
<dbReference type="RefSeq" id="WP_195692244.1">
    <property type="nucleotide sequence ID" value="NZ_CP064760.1"/>
</dbReference>
<evidence type="ECO:0000313" key="1">
    <source>
        <dbReference type="EMBL" id="QPE04153.1"/>
    </source>
</evidence>
<name>A0A7S8MWT1_9MICO</name>
<organism evidence="1 2">
    <name type="scientific">Microbacterium schleiferi</name>
    <dbReference type="NCBI Taxonomy" id="69362"/>
    <lineage>
        <taxon>Bacteria</taxon>
        <taxon>Bacillati</taxon>
        <taxon>Actinomycetota</taxon>
        <taxon>Actinomycetes</taxon>
        <taxon>Micrococcales</taxon>
        <taxon>Microbacteriaceae</taxon>
        <taxon>Microbacterium</taxon>
    </lineage>
</organism>
<sequence length="82" mass="9251">MNIFDTFKEDSRWIGFGYIAGRDNLSPENRAAADGMVLALGLPEVVLFEWANSREGRWYADAWEDGDSRGFAADYLPNPANY</sequence>
<evidence type="ECO:0000313" key="2">
    <source>
        <dbReference type="Proteomes" id="UP000594480"/>
    </source>
</evidence>
<gene>
    <name evidence="1" type="ORF">IT882_13225</name>
</gene>